<dbReference type="GO" id="GO:0005524">
    <property type="term" value="F:ATP binding"/>
    <property type="evidence" value="ECO:0007669"/>
    <property type="project" value="UniProtKB-UniRule"/>
</dbReference>
<evidence type="ECO:0000259" key="7">
    <source>
        <dbReference type="PROSITE" id="PS50011"/>
    </source>
</evidence>
<evidence type="ECO:0000313" key="8">
    <source>
        <dbReference type="EMBL" id="QIA64571.1"/>
    </source>
</evidence>
<dbReference type="AlphaFoldDB" id="A0A7Z2T5D9"/>
<protein>
    <submittedName>
        <fullName evidence="8">Protein kinase</fullName>
    </submittedName>
</protein>
<evidence type="ECO:0000256" key="3">
    <source>
        <dbReference type="ARBA" id="ARBA00022777"/>
    </source>
</evidence>
<reference evidence="8 9" key="1">
    <citation type="submission" date="2020-01" db="EMBL/GenBank/DDBJ databases">
        <title>Whole genome and functional gene identification of agarase of Vibrio HN897.</title>
        <authorList>
            <person name="Liu Y."/>
            <person name="Zhao Z."/>
        </authorList>
    </citation>
    <scope>NUCLEOTIDE SEQUENCE [LARGE SCALE GENOMIC DNA]</scope>
    <source>
        <strain evidence="8 9">HN897</strain>
    </source>
</reference>
<dbReference type="Gene3D" id="1.10.510.10">
    <property type="entry name" value="Transferase(Phosphotransferase) domain 1"/>
    <property type="match status" value="1"/>
</dbReference>
<dbReference type="Proteomes" id="UP000464262">
    <property type="component" value="Chromosome 1"/>
</dbReference>
<keyword evidence="9" id="KW-1185">Reference proteome</keyword>
<dbReference type="PROSITE" id="PS00107">
    <property type="entry name" value="PROTEIN_KINASE_ATP"/>
    <property type="match status" value="1"/>
</dbReference>
<keyword evidence="2 5" id="KW-0547">Nucleotide-binding</keyword>
<dbReference type="SMART" id="SM00220">
    <property type="entry name" value="S_TKc"/>
    <property type="match status" value="1"/>
</dbReference>
<dbReference type="SUPFAM" id="SSF56112">
    <property type="entry name" value="Protein kinase-like (PK-like)"/>
    <property type="match status" value="1"/>
</dbReference>
<proteinExistence type="predicted"/>
<evidence type="ECO:0000256" key="4">
    <source>
        <dbReference type="ARBA" id="ARBA00022840"/>
    </source>
</evidence>
<dbReference type="PANTHER" id="PTHR43289:SF6">
    <property type="entry name" value="SERINE_THREONINE-PROTEIN KINASE NEKL-3"/>
    <property type="match status" value="1"/>
</dbReference>
<keyword evidence="6" id="KW-0812">Transmembrane</keyword>
<sequence>MIFSASQTQLFYSLIDQPSHIQRKTLERLAQLNPEQHQLIQSMLDSDQQHHITELLQHEAAQTCYHPENLVGKRIEKYRITQRLGQGGFGQVYLAHRDNQTFEQAVAIKVFEPWVCKVLSQSPMSAKPFQEAHLLARLNHPNIAKVFDGGFELFNGQNTIYIVLEYIEGTTLDKFVQTNALTRNECLDIAIQVCQALEHAHYHQILHADIKPSNIIITPEGKVKLIDFNIVHHLHQYRDSNTLSACSRQFASPEQVAGQPIDLKSDIYSLGKVIEHLCAHLPHREDIDQVIQLATALESSQRYSSATKLLTDIENVRNLRPIASRCHDKRYRFCKAIQRHPISGCLALCLAVAFFLLTLAIADKRQQTKWEERMVTEITYQLKQSLYDKSLHEEPITHDVLTHFYERVNGSNVIPKRIQQAVMDKVLQPYSQEEHQ</sequence>
<evidence type="ECO:0000256" key="5">
    <source>
        <dbReference type="PROSITE-ProRule" id="PRU10141"/>
    </source>
</evidence>
<dbReference type="InterPro" id="IPR008271">
    <property type="entry name" value="Ser/Thr_kinase_AS"/>
</dbReference>
<keyword evidence="6" id="KW-1133">Transmembrane helix</keyword>
<evidence type="ECO:0000256" key="6">
    <source>
        <dbReference type="SAM" id="Phobius"/>
    </source>
</evidence>
<dbReference type="PROSITE" id="PS50011">
    <property type="entry name" value="PROTEIN_KINASE_DOM"/>
    <property type="match status" value="1"/>
</dbReference>
<keyword evidence="6" id="KW-0472">Membrane</keyword>
<dbReference type="Pfam" id="PF00069">
    <property type="entry name" value="Pkinase"/>
    <property type="match status" value="1"/>
</dbReference>
<dbReference type="KEGG" id="vas:GT360_14205"/>
<keyword evidence="3 8" id="KW-0418">Kinase</keyword>
<evidence type="ECO:0000313" key="9">
    <source>
        <dbReference type="Proteomes" id="UP000464262"/>
    </source>
</evidence>
<evidence type="ECO:0000256" key="1">
    <source>
        <dbReference type="ARBA" id="ARBA00022679"/>
    </source>
</evidence>
<dbReference type="PANTHER" id="PTHR43289">
    <property type="entry name" value="MITOGEN-ACTIVATED PROTEIN KINASE KINASE KINASE 20-RELATED"/>
    <property type="match status" value="1"/>
</dbReference>
<keyword evidence="4 5" id="KW-0067">ATP-binding</keyword>
<accession>A0A7Z2T5D9</accession>
<organism evidence="8 9">
    <name type="scientific">Vibrio astriarenae</name>
    <dbReference type="NCBI Taxonomy" id="1481923"/>
    <lineage>
        <taxon>Bacteria</taxon>
        <taxon>Pseudomonadati</taxon>
        <taxon>Pseudomonadota</taxon>
        <taxon>Gammaproteobacteria</taxon>
        <taxon>Vibrionales</taxon>
        <taxon>Vibrionaceae</taxon>
        <taxon>Vibrio</taxon>
    </lineage>
</organism>
<dbReference type="EMBL" id="CP047475">
    <property type="protein sequence ID" value="QIA64571.1"/>
    <property type="molecule type" value="Genomic_DNA"/>
</dbReference>
<feature type="domain" description="Protein kinase" evidence="7">
    <location>
        <begin position="78"/>
        <end position="343"/>
    </location>
</feature>
<dbReference type="InterPro" id="IPR011009">
    <property type="entry name" value="Kinase-like_dom_sf"/>
</dbReference>
<dbReference type="CDD" id="cd14014">
    <property type="entry name" value="STKc_PknB_like"/>
    <property type="match status" value="1"/>
</dbReference>
<dbReference type="RefSeq" id="WP_164649476.1">
    <property type="nucleotide sequence ID" value="NZ_CP047475.1"/>
</dbReference>
<evidence type="ECO:0000256" key="2">
    <source>
        <dbReference type="ARBA" id="ARBA00022741"/>
    </source>
</evidence>
<keyword evidence="1" id="KW-0808">Transferase</keyword>
<name>A0A7Z2T5D9_9VIBR</name>
<dbReference type="PROSITE" id="PS00108">
    <property type="entry name" value="PROTEIN_KINASE_ST"/>
    <property type="match status" value="1"/>
</dbReference>
<dbReference type="InterPro" id="IPR000719">
    <property type="entry name" value="Prot_kinase_dom"/>
</dbReference>
<feature type="transmembrane region" description="Helical" evidence="6">
    <location>
        <begin position="341"/>
        <end position="362"/>
    </location>
</feature>
<gene>
    <name evidence="8" type="ORF">GT360_14205</name>
</gene>
<dbReference type="InterPro" id="IPR017441">
    <property type="entry name" value="Protein_kinase_ATP_BS"/>
</dbReference>
<feature type="binding site" evidence="5">
    <location>
        <position position="117"/>
    </location>
    <ligand>
        <name>ATP</name>
        <dbReference type="ChEBI" id="CHEBI:30616"/>
    </ligand>
</feature>
<dbReference type="GO" id="GO:0004674">
    <property type="term" value="F:protein serine/threonine kinase activity"/>
    <property type="evidence" value="ECO:0007669"/>
    <property type="project" value="TreeGrafter"/>
</dbReference>